<dbReference type="GO" id="GO:0007059">
    <property type="term" value="P:chromosome segregation"/>
    <property type="evidence" value="ECO:0007669"/>
    <property type="project" value="TreeGrafter"/>
</dbReference>
<evidence type="ECO:0008006" key="5">
    <source>
        <dbReference type="Google" id="ProtNLM"/>
    </source>
</evidence>
<reference evidence="3" key="1">
    <citation type="journal article" date="2023" name="Insect Mol. Biol.">
        <title>Genome sequencing provides insights into the evolution of gene families encoding plant cell wall-degrading enzymes in longhorned beetles.</title>
        <authorList>
            <person name="Shin N.R."/>
            <person name="Okamura Y."/>
            <person name="Kirsch R."/>
            <person name="Pauchet Y."/>
        </authorList>
    </citation>
    <scope>NUCLEOTIDE SEQUENCE</scope>
    <source>
        <strain evidence="3">AMC_N1</strain>
    </source>
</reference>
<protein>
    <recommendedName>
        <fullName evidence="5">Disks large-associated protein 5</fullName>
    </recommendedName>
</protein>
<sequence>MKCDIPQSIPNTPDFNKNISSNTSPKAGAEYFSKKLDDEITRIEEVCRKWNTYREENTVPEEANDMINVAVGQSKLLISKKFQQFRSLIEQCRSNEYVEKPISCKDLHGFWDMMYMQVEDLNKRFNNLDNLRANNWEEVLPEKKTVVKRGRGRPKKTSGSSSLKNFMKAAREKKKLNKDTDKDTNQFLDLECNDTKVFSGGYYSIKSPVSTSNIALQSPAAHPNSGRRSLRVSLLAHQVKNRISSPGLTMMKVSQAIKRGDGLTPGKSILKNDLTKSATKMIKSVLFKDDLEEDIENSLVKAQSSSEMDMNKENDLNEVNMITFSPCTLTRRSRRLSKLK</sequence>
<evidence type="ECO:0000256" key="1">
    <source>
        <dbReference type="ARBA" id="ARBA00008839"/>
    </source>
</evidence>
<proteinExistence type="inferred from homology"/>
<evidence type="ECO:0000313" key="4">
    <source>
        <dbReference type="Proteomes" id="UP001162162"/>
    </source>
</evidence>
<dbReference type="GO" id="GO:0008017">
    <property type="term" value="F:microtubule binding"/>
    <property type="evidence" value="ECO:0007669"/>
    <property type="project" value="TreeGrafter"/>
</dbReference>
<evidence type="ECO:0000313" key="3">
    <source>
        <dbReference type="EMBL" id="KAJ8946033.1"/>
    </source>
</evidence>
<accession>A0AAV8Y3S6</accession>
<dbReference type="Pfam" id="PF03359">
    <property type="entry name" value="GKAP"/>
    <property type="match status" value="1"/>
</dbReference>
<dbReference type="GO" id="GO:0007346">
    <property type="term" value="P:regulation of mitotic cell cycle"/>
    <property type="evidence" value="ECO:0007669"/>
    <property type="project" value="TreeGrafter"/>
</dbReference>
<dbReference type="GO" id="GO:0031616">
    <property type="term" value="C:spindle pole centrosome"/>
    <property type="evidence" value="ECO:0007669"/>
    <property type="project" value="TreeGrafter"/>
</dbReference>
<feature type="compositionally biased region" description="Polar residues" evidence="2">
    <location>
        <begin position="8"/>
        <end position="22"/>
    </location>
</feature>
<dbReference type="InterPro" id="IPR005026">
    <property type="entry name" value="SAPAP"/>
</dbReference>
<dbReference type="AlphaFoldDB" id="A0AAV8Y3S6"/>
<dbReference type="GO" id="GO:0051642">
    <property type="term" value="P:centrosome localization"/>
    <property type="evidence" value="ECO:0007669"/>
    <property type="project" value="TreeGrafter"/>
</dbReference>
<evidence type="ECO:0000256" key="2">
    <source>
        <dbReference type="SAM" id="MobiDB-lite"/>
    </source>
</evidence>
<dbReference type="EMBL" id="JAPWTK010000200">
    <property type="protein sequence ID" value="KAJ8946033.1"/>
    <property type="molecule type" value="Genomic_DNA"/>
</dbReference>
<dbReference type="Proteomes" id="UP001162162">
    <property type="component" value="Unassembled WGS sequence"/>
</dbReference>
<organism evidence="3 4">
    <name type="scientific">Aromia moschata</name>
    <dbReference type="NCBI Taxonomy" id="1265417"/>
    <lineage>
        <taxon>Eukaryota</taxon>
        <taxon>Metazoa</taxon>
        <taxon>Ecdysozoa</taxon>
        <taxon>Arthropoda</taxon>
        <taxon>Hexapoda</taxon>
        <taxon>Insecta</taxon>
        <taxon>Pterygota</taxon>
        <taxon>Neoptera</taxon>
        <taxon>Endopterygota</taxon>
        <taxon>Coleoptera</taxon>
        <taxon>Polyphaga</taxon>
        <taxon>Cucujiformia</taxon>
        <taxon>Chrysomeloidea</taxon>
        <taxon>Cerambycidae</taxon>
        <taxon>Cerambycinae</taxon>
        <taxon>Callichromatini</taxon>
        <taxon>Aromia</taxon>
    </lineage>
</organism>
<dbReference type="GO" id="GO:0023052">
    <property type="term" value="P:signaling"/>
    <property type="evidence" value="ECO:0007669"/>
    <property type="project" value="InterPro"/>
</dbReference>
<dbReference type="GO" id="GO:0007052">
    <property type="term" value="P:mitotic spindle organization"/>
    <property type="evidence" value="ECO:0007669"/>
    <property type="project" value="TreeGrafter"/>
</dbReference>
<dbReference type="PANTHER" id="PTHR12353:SF1">
    <property type="entry name" value="DISKS LARGE-ASSOCIATED PROTEIN 5"/>
    <property type="match status" value="1"/>
</dbReference>
<dbReference type="GO" id="GO:0051382">
    <property type="term" value="P:kinetochore assembly"/>
    <property type="evidence" value="ECO:0007669"/>
    <property type="project" value="TreeGrafter"/>
</dbReference>
<dbReference type="PANTHER" id="PTHR12353">
    <property type="entry name" value="DISKS LARGE-ASSOCIATED PROTEIN DAP SAP90/PSD-95-ASSOCIATED PROTEIN"/>
    <property type="match status" value="1"/>
</dbReference>
<name>A0AAV8Y3S6_9CUCU</name>
<comment type="caution">
    <text evidence="3">The sequence shown here is derived from an EMBL/GenBank/DDBJ whole genome shotgun (WGS) entry which is preliminary data.</text>
</comment>
<keyword evidence="4" id="KW-1185">Reference proteome</keyword>
<dbReference type="GO" id="GO:0005737">
    <property type="term" value="C:cytoplasm"/>
    <property type="evidence" value="ECO:0007669"/>
    <property type="project" value="TreeGrafter"/>
</dbReference>
<dbReference type="GO" id="GO:0005634">
    <property type="term" value="C:nucleus"/>
    <property type="evidence" value="ECO:0007669"/>
    <property type="project" value="TreeGrafter"/>
</dbReference>
<gene>
    <name evidence="3" type="ORF">NQ318_023282</name>
</gene>
<feature type="region of interest" description="Disordered" evidence="2">
    <location>
        <begin position="1"/>
        <end position="22"/>
    </location>
</feature>
<comment type="similarity">
    <text evidence="1">Belongs to the SAPAP family.</text>
</comment>